<proteinExistence type="predicted"/>
<dbReference type="Gene3D" id="3.40.630.30">
    <property type="match status" value="1"/>
</dbReference>
<protein>
    <submittedName>
        <fullName evidence="4">GCN5 family N-acetyltransferase</fullName>
    </submittedName>
</protein>
<dbReference type="EMBL" id="BMYJ01000001">
    <property type="protein sequence ID" value="GHC44599.1"/>
    <property type="molecule type" value="Genomic_DNA"/>
</dbReference>
<reference evidence="4" key="2">
    <citation type="submission" date="2020-09" db="EMBL/GenBank/DDBJ databases">
        <authorList>
            <person name="Sun Q."/>
            <person name="Kim S."/>
        </authorList>
    </citation>
    <scope>NUCLEOTIDE SEQUENCE</scope>
    <source>
        <strain evidence="4">KCTC 23310</strain>
    </source>
</reference>
<evidence type="ECO:0000256" key="2">
    <source>
        <dbReference type="ARBA" id="ARBA00023315"/>
    </source>
</evidence>
<dbReference type="InterPro" id="IPR000182">
    <property type="entry name" value="GNAT_dom"/>
</dbReference>
<sequence>MTALLIRSLVPADRAAWEPLWHDYLAFYKTTVPAEIYDMTFARLTGGDADMAAFVATGANGDFLGIVHTIQHRHCWKIEKVIYLQDLFTVPAARGRGVARALIEKVYAYADSMGAPHVHWLTAEDNYAGRMLYDKVGRRGPFIRYTRPL</sequence>
<organism evidence="4 5">
    <name type="scientific">Neogemmobacter tilapiae</name>
    <dbReference type="NCBI Taxonomy" id="875041"/>
    <lineage>
        <taxon>Bacteria</taxon>
        <taxon>Pseudomonadati</taxon>
        <taxon>Pseudomonadota</taxon>
        <taxon>Alphaproteobacteria</taxon>
        <taxon>Rhodobacterales</taxon>
        <taxon>Paracoccaceae</taxon>
        <taxon>Neogemmobacter</taxon>
    </lineage>
</organism>
<keyword evidence="1" id="KW-0808">Transferase</keyword>
<dbReference type="Pfam" id="PF00583">
    <property type="entry name" value="Acetyltransf_1"/>
    <property type="match status" value="1"/>
</dbReference>
<comment type="caution">
    <text evidence="4">The sequence shown here is derived from an EMBL/GenBank/DDBJ whole genome shotgun (WGS) entry which is preliminary data.</text>
</comment>
<accession>A0A918TE21</accession>
<name>A0A918TE21_9RHOB</name>
<keyword evidence="2" id="KW-0012">Acyltransferase</keyword>
<dbReference type="InterPro" id="IPR016181">
    <property type="entry name" value="Acyl_CoA_acyltransferase"/>
</dbReference>
<dbReference type="PROSITE" id="PS51186">
    <property type="entry name" value="GNAT"/>
    <property type="match status" value="1"/>
</dbReference>
<dbReference type="PANTHER" id="PTHR43877">
    <property type="entry name" value="AMINOALKYLPHOSPHONATE N-ACETYLTRANSFERASE-RELATED-RELATED"/>
    <property type="match status" value="1"/>
</dbReference>
<evidence type="ECO:0000313" key="4">
    <source>
        <dbReference type="EMBL" id="GHC44599.1"/>
    </source>
</evidence>
<evidence type="ECO:0000313" key="5">
    <source>
        <dbReference type="Proteomes" id="UP000638981"/>
    </source>
</evidence>
<evidence type="ECO:0000256" key="1">
    <source>
        <dbReference type="ARBA" id="ARBA00022679"/>
    </source>
</evidence>
<reference evidence="4" key="1">
    <citation type="journal article" date="2014" name="Int. J. Syst. Evol. Microbiol.">
        <title>Complete genome sequence of Corynebacterium casei LMG S-19264T (=DSM 44701T), isolated from a smear-ripened cheese.</title>
        <authorList>
            <consortium name="US DOE Joint Genome Institute (JGI-PGF)"/>
            <person name="Walter F."/>
            <person name="Albersmeier A."/>
            <person name="Kalinowski J."/>
            <person name="Ruckert C."/>
        </authorList>
    </citation>
    <scope>NUCLEOTIDE SEQUENCE</scope>
    <source>
        <strain evidence="4">KCTC 23310</strain>
    </source>
</reference>
<keyword evidence="5" id="KW-1185">Reference proteome</keyword>
<dbReference type="GO" id="GO:0016747">
    <property type="term" value="F:acyltransferase activity, transferring groups other than amino-acyl groups"/>
    <property type="evidence" value="ECO:0007669"/>
    <property type="project" value="InterPro"/>
</dbReference>
<dbReference type="AlphaFoldDB" id="A0A918TE21"/>
<gene>
    <name evidence="4" type="ORF">GCM10007315_02280</name>
</gene>
<feature type="domain" description="N-acetyltransferase" evidence="3">
    <location>
        <begin position="4"/>
        <end position="149"/>
    </location>
</feature>
<evidence type="ECO:0000259" key="3">
    <source>
        <dbReference type="PROSITE" id="PS51186"/>
    </source>
</evidence>
<dbReference type="InterPro" id="IPR050832">
    <property type="entry name" value="Bact_Acetyltransf"/>
</dbReference>
<dbReference type="RefSeq" id="WP_189409613.1">
    <property type="nucleotide sequence ID" value="NZ_BMYJ01000001.1"/>
</dbReference>
<dbReference type="CDD" id="cd04301">
    <property type="entry name" value="NAT_SF"/>
    <property type="match status" value="1"/>
</dbReference>
<dbReference type="SUPFAM" id="SSF55729">
    <property type="entry name" value="Acyl-CoA N-acyltransferases (Nat)"/>
    <property type="match status" value="1"/>
</dbReference>
<dbReference type="Proteomes" id="UP000638981">
    <property type="component" value="Unassembled WGS sequence"/>
</dbReference>